<reference evidence="1 2" key="1">
    <citation type="submission" date="2018-04" db="EMBL/GenBank/DDBJ databases">
        <title>WGS assembly of Panicum hallii var. hallii HAL2.</title>
        <authorList>
            <person name="Lovell J."/>
            <person name="Jenkins J."/>
            <person name="Lowry D."/>
            <person name="Mamidi S."/>
            <person name="Sreedasyam A."/>
            <person name="Weng X."/>
            <person name="Barry K."/>
            <person name="Bonette J."/>
            <person name="Campitelli B."/>
            <person name="Daum C."/>
            <person name="Gordon S."/>
            <person name="Gould B."/>
            <person name="Lipzen A."/>
            <person name="MacQueen A."/>
            <person name="Palacio-Mejia J."/>
            <person name="Plott C."/>
            <person name="Shakirov E."/>
            <person name="Shu S."/>
            <person name="Yoshinaga Y."/>
            <person name="Zane M."/>
            <person name="Rokhsar D."/>
            <person name="Grimwood J."/>
            <person name="Schmutz J."/>
            <person name="Juenger T."/>
        </authorList>
    </citation>
    <scope>NUCLEOTIDE SEQUENCE [LARGE SCALE GENOMIC DNA]</scope>
    <source>
        <strain evidence="2">cv. HAL2</strain>
    </source>
</reference>
<organism evidence="1 2">
    <name type="scientific">Panicum hallii var. hallii</name>
    <dbReference type="NCBI Taxonomy" id="1504633"/>
    <lineage>
        <taxon>Eukaryota</taxon>
        <taxon>Viridiplantae</taxon>
        <taxon>Streptophyta</taxon>
        <taxon>Embryophyta</taxon>
        <taxon>Tracheophyta</taxon>
        <taxon>Spermatophyta</taxon>
        <taxon>Magnoliopsida</taxon>
        <taxon>Liliopsida</taxon>
        <taxon>Poales</taxon>
        <taxon>Poaceae</taxon>
        <taxon>PACMAD clade</taxon>
        <taxon>Panicoideae</taxon>
        <taxon>Panicodae</taxon>
        <taxon>Paniceae</taxon>
        <taxon>Panicinae</taxon>
        <taxon>Panicum</taxon>
        <taxon>Panicum sect. Panicum</taxon>
    </lineage>
</organism>
<dbReference type="EMBL" id="CM009752">
    <property type="protein sequence ID" value="PUZ61867.1"/>
    <property type="molecule type" value="Genomic_DNA"/>
</dbReference>
<proteinExistence type="predicted"/>
<dbReference type="Proteomes" id="UP000244336">
    <property type="component" value="Chromosome 4"/>
</dbReference>
<gene>
    <name evidence="1" type="ORF">GQ55_4G312100</name>
</gene>
<evidence type="ECO:0000313" key="1">
    <source>
        <dbReference type="EMBL" id="PUZ61867.1"/>
    </source>
</evidence>
<accession>A0A2T7E258</accession>
<evidence type="ECO:0000313" key="2">
    <source>
        <dbReference type="Proteomes" id="UP000244336"/>
    </source>
</evidence>
<dbReference type="Gramene" id="PUZ61867">
    <property type="protein sequence ID" value="PUZ61867"/>
    <property type="gene ID" value="GQ55_4G312100"/>
</dbReference>
<protein>
    <submittedName>
        <fullName evidence="1">Uncharacterized protein</fullName>
    </submittedName>
</protein>
<sequence length="66" mass="7524">MWCRALPFCCSPSSSRTRSVLESKRERPRRQKNVHARCDAICPLPFGDSDQSFKGGWLLPGTQCMH</sequence>
<name>A0A2T7E258_9POAL</name>
<keyword evidence="2" id="KW-1185">Reference proteome</keyword>
<dbReference type="AlphaFoldDB" id="A0A2T7E258"/>